<dbReference type="GO" id="GO:0042803">
    <property type="term" value="F:protein homodimerization activity"/>
    <property type="evidence" value="ECO:0007669"/>
    <property type="project" value="InterPro"/>
</dbReference>
<dbReference type="NCBIfam" id="NF010739">
    <property type="entry name" value="PRK14141.1"/>
    <property type="match status" value="1"/>
</dbReference>
<proteinExistence type="inferred from homology"/>
<feature type="compositionally biased region" description="Low complexity" evidence="13">
    <location>
        <begin position="220"/>
        <end position="237"/>
    </location>
</feature>
<dbReference type="RefSeq" id="WP_090668631.1">
    <property type="nucleotide sequence ID" value="NZ_FNIT01000001.1"/>
</dbReference>
<feature type="compositionally biased region" description="Gly residues" evidence="13">
    <location>
        <begin position="28"/>
        <end position="37"/>
    </location>
</feature>
<comment type="function">
    <text evidence="7 10 11">Participates actively in the response to hyperosmotic and heat shock by preventing the aggregation of stress-denatured proteins, in association with DnaK and GrpE. It is the nucleotide exchange factor for DnaK and may function as a thermosensor. Unfolded proteins bind initially to DnaJ; upon interaction with the DnaJ-bound protein, DnaK hydrolyzes its bound ATP, resulting in the formation of a stable complex. GrpE releases ADP from DnaK; ATP binding to DnaK triggers the release of the substrate protein, thus completing the reaction cycle. Several rounds of ATP-dependent interactions between DnaJ, DnaK and GrpE are required for fully efficient folding.</text>
</comment>
<dbReference type="STRING" id="1166073.SAMN05192530_101622"/>
<evidence type="ECO:0000256" key="13">
    <source>
        <dbReference type="SAM" id="MobiDB-lite"/>
    </source>
</evidence>
<dbReference type="PROSITE" id="PS01071">
    <property type="entry name" value="GRPE"/>
    <property type="match status" value="1"/>
</dbReference>
<keyword evidence="15" id="KW-1185">Reference proteome</keyword>
<comment type="subunit">
    <text evidence="3 10">Homodimer.</text>
</comment>
<dbReference type="HAMAP" id="MF_01151">
    <property type="entry name" value="GrpE"/>
    <property type="match status" value="1"/>
</dbReference>
<accession>A0A1H0D6F4</accession>
<evidence type="ECO:0000256" key="3">
    <source>
        <dbReference type="ARBA" id="ARBA00011738"/>
    </source>
</evidence>
<comment type="similarity">
    <text evidence="2 10 12">Belongs to the GrpE family.</text>
</comment>
<dbReference type="PANTHER" id="PTHR21237">
    <property type="entry name" value="GRPE PROTEIN"/>
    <property type="match status" value="1"/>
</dbReference>
<dbReference type="PRINTS" id="PR00773">
    <property type="entry name" value="GRPEPROTEIN"/>
</dbReference>
<keyword evidence="6 10" id="KW-0143">Chaperone</keyword>
<evidence type="ECO:0000256" key="6">
    <source>
        <dbReference type="ARBA" id="ARBA00023186"/>
    </source>
</evidence>
<dbReference type="InterPro" id="IPR013805">
    <property type="entry name" value="GrpE_CC"/>
</dbReference>
<evidence type="ECO:0000256" key="2">
    <source>
        <dbReference type="ARBA" id="ARBA00009054"/>
    </source>
</evidence>
<evidence type="ECO:0000256" key="10">
    <source>
        <dbReference type="HAMAP-Rule" id="MF_01151"/>
    </source>
</evidence>
<feature type="compositionally biased region" description="Basic and acidic residues" evidence="13">
    <location>
        <begin position="1"/>
        <end position="10"/>
    </location>
</feature>
<reference evidence="14 15" key="1">
    <citation type="submission" date="2016-10" db="EMBL/GenBank/DDBJ databases">
        <authorList>
            <person name="de Groot N.N."/>
        </authorList>
    </citation>
    <scope>NUCLEOTIDE SEQUENCE [LARGE SCALE GENOMIC DNA]</scope>
    <source>
        <strain evidence="15">L7-484,KACC 16230,DSM 25025</strain>
    </source>
</reference>
<dbReference type="Gene3D" id="3.90.20.20">
    <property type="match status" value="1"/>
</dbReference>
<gene>
    <name evidence="10" type="primary">grpE</name>
    <name evidence="14" type="ORF">SAMN05192530_101622</name>
</gene>
<feature type="region of interest" description="Disordered" evidence="13">
    <location>
        <begin position="220"/>
        <end position="246"/>
    </location>
</feature>
<dbReference type="SUPFAM" id="SSF51064">
    <property type="entry name" value="Head domain of nucleotide exchange factor GrpE"/>
    <property type="match status" value="1"/>
</dbReference>
<dbReference type="FunFam" id="2.30.22.10:FF:000001">
    <property type="entry name" value="Protein GrpE"/>
    <property type="match status" value="1"/>
</dbReference>
<dbReference type="GO" id="GO:0051087">
    <property type="term" value="F:protein-folding chaperone binding"/>
    <property type="evidence" value="ECO:0007669"/>
    <property type="project" value="InterPro"/>
</dbReference>
<dbReference type="Pfam" id="PF01025">
    <property type="entry name" value="GrpE"/>
    <property type="match status" value="1"/>
</dbReference>
<evidence type="ECO:0000256" key="1">
    <source>
        <dbReference type="ARBA" id="ARBA00004496"/>
    </source>
</evidence>
<dbReference type="Proteomes" id="UP000198793">
    <property type="component" value="Unassembled WGS sequence"/>
</dbReference>
<dbReference type="InterPro" id="IPR000740">
    <property type="entry name" value="GrpE"/>
</dbReference>
<evidence type="ECO:0000256" key="12">
    <source>
        <dbReference type="RuleBase" id="RU004478"/>
    </source>
</evidence>
<name>A0A1H0D6F4_9HYPH</name>
<sequence length="246" mass="25878">MTSDTQRDETVQQPTGASEGAAFFKGSGVAGAAGGAPGQSSQASEGDTVPTGGEASAETPSQAGALSQRLLEMEGENAELRDRMMRLAADMENLRRRTEREIKDARQFAVANFARDMLAVSDNLARAIQALPEGARESGDAGFSALVEGVEMTGRAMLSTLERHGVRKLEPEGQRFDPNFHQAMFEVPNPDLPNNTVVQVVQDGYAIGERVLRPAMVGVAKGGPKAAPAGETPAKPGVPDESTKDA</sequence>
<evidence type="ECO:0000256" key="5">
    <source>
        <dbReference type="ARBA" id="ARBA00023016"/>
    </source>
</evidence>
<dbReference type="GO" id="GO:0051082">
    <property type="term" value="F:unfolded protein binding"/>
    <property type="evidence" value="ECO:0007669"/>
    <property type="project" value="TreeGrafter"/>
</dbReference>
<evidence type="ECO:0000313" key="14">
    <source>
        <dbReference type="EMBL" id="SDN65754.1"/>
    </source>
</evidence>
<protein>
    <recommendedName>
        <fullName evidence="8 10">Protein GrpE</fullName>
    </recommendedName>
    <alternativeName>
        <fullName evidence="9 10">HSP-70 cofactor</fullName>
    </alternativeName>
</protein>
<evidence type="ECO:0000256" key="9">
    <source>
        <dbReference type="ARBA" id="ARBA00076414"/>
    </source>
</evidence>
<dbReference type="PANTHER" id="PTHR21237:SF23">
    <property type="entry name" value="GRPE PROTEIN HOMOLOG, MITOCHONDRIAL"/>
    <property type="match status" value="1"/>
</dbReference>
<dbReference type="NCBIfam" id="NF010738">
    <property type="entry name" value="PRK14140.1"/>
    <property type="match status" value="1"/>
</dbReference>
<dbReference type="Gene3D" id="2.30.22.10">
    <property type="entry name" value="Head domain of nucleotide exchange factor GrpE"/>
    <property type="match status" value="1"/>
</dbReference>
<evidence type="ECO:0000256" key="4">
    <source>
        <dbReference type="ARBA" id="ARBA00022490"/>
    </source>
</evidence>
<feature type="region of interest" description="Disordered" evidence="13">
    <location>
        <begin position="1"/>
        <end position="66"/>
    </location>
</feature>
<dbReference type="OrthoDB" id="9789811at2"/>
<keyword evidence="4 10" id="KW-0963">Cytoplasm</keyword>
<dbReference type="GO" id="GO:0000774">
    <property type="term" value="F:adenyl-nucleotide exchange factor activity"/>
    <property type="evidence" value="ECO:0007669"/>
    <property type="project" value="InterPro"/>
</dbReference>
<dbReference type="GO" id="GO:0006457">
    <property type="term" value="P:protein folding"/>
    <property type="evidence" value="ECO:0007669"/>
    <property type="project" value="InterPro"/>
</dbReference>
<dbReference type="GO" id="GO:0005737">
    <property type="term" value="C:cytoplasm"/>
    <property type="evidence" value="ECO:0007669"/>
    <property type="project" value="UniProtKB-SubCell"/>
</dbReference>
<dbReference type="EMBL" id="FNIT01000001">
    <property type="protein sequence ID" value="SDN65754.1"/>
    <property type="molecule type" value="Genomic_DNA"/>
</dbReference>
<comment type="subcellular location">
    <subcellularLocation>
        <location evidence="1 10">Cytoplasm</location>
    </subcellularLocation>
</comment>
<dbReference type="NCBIfam" id="NF010748">
    <property type="entry name" value="PRK14150.1"/>
    <property type="match status" value="1"/>
</dbReference>
<evidence type="ECO:0000256" key="11">
    <source>
        <dbReference type="RuleBase" id="RU000639"/>
    </source>
</evidence>
<evidence type="ECO:0000313" key="15">
    <source>
        <dbReference type="Proteomes" id="UP000198793"/>
    </source>
</evidence>
<dbReference type="InterPro" id="IPR009012">
    <property type="entry name" value="GrpE_head"/>
</dbReference>
<dbReference type="CDD" id="cd00446">
    <property type="entry name" value="GrpE"/>
    <property type="match status" value="1"/>
</dbReference>
<organism evidence="14 15">
    <name type="scientific">Aureimonas jatrophae</name>
    <dbReference type="NCBI Taxonomy" id="1166073"/>
    <lineage>
        <taxon>Bacteria</taxon>
        <taxon>Pseudomonadati</taxon>
        <taxon>Pseudomonadota</taxon>
        <taxon>Alphaproteobacteria</taxon>
        <taxon>Hyphomicrobiales</taxon>
        <taxon>Aurantimonadaceae</taxon>
        <taxon>Aureimonas</taxon>
    </lineage>
</organism>
<evidence type="ECO:0000256" key="8">
    <source>
        <dbReference type="ARBA" id="ARBA00072274"/>
    </source>
</evidence>
<evidence type="ECO:0000256" key="7">
    <source>
        <dbReference type="ARBA" id="ARBA00053401"/>
    </source>
</evidence>
<dbReference type="SUPFAM" id="SSF58014">
    <property type="entry name" value="Coiled-coil domain of nucleotide exchange factor GrpE"/>
    <property type="match status" value="1"/>
</dbReference>
<dbReference type="AlphaFoldDB" id="A0A1H0D6F4"/>
<keyword evidence="5 10" id="KW-0346">Stress response</keyword>